<evidence type="ECO:0000313" key="2">
    <source>
        <dbReference type="EMBL" id="OJJ44630.1"/>
    </source>
</evidence>
<dbReference type="Proteomes" id="UP000184188">
    <property type="component" value="Unassembled WGS sequence"/>
</dbReference>
<feature type="region of interest" description="Disordered" evidence="1">
    <location>
        <begin position="1"/>
        <end position="25"/>
    </location>
</feature>
<keyword evidence="3" id="KW-1185">Reference proteome</keyword>
<dbReference type="OrthoDB" id="4526763at2759"/>
<protein>
    <submittedName>
        <fullName evidence="2">Uncharacterized protein</fullName>
    </submittedName>
</protein>
<dbReference type="EMBL" id="KV878347">
    <property type="protein sequence ID" value="OJJ44630.1"/>
    <property type="molecule type" value="Genomic_DNA"/>
</dbReference>
<dbReference type="AlphaFoldDB" id="A0A1L9SBQ0"/>
<feature type="region of interest" description="Disordered" evidence="1">
    <location>
        <begin position="382"/>
        <end position="424"/>
    </location>
</feature>
<reference evidence="3" key="1">
    <citation type="journal article" date="2017" name="Genome Biol.">
        <title>Comparative genomics reveals high biological diversity and specific adaptations in the industrially and medically important fungal genus Aspergillus.</title>
        <authorList>
            <person name="de Vries R.P."/>
            <person name="Riley R."/>
            <person name="Wiebenga A."/>
            <person name="Aguilar-Osorio G."/>
            <person name="Amillis S."/>
            <person name="Uchima C.A."/>
            <person name="Anderluh G."/>
            <person name="Asadollahi M."/>
            <person name="Askin M."/>
            <person name="Barry K."/>
            <person name="Battaglia E."/>
            <person name="Bayram O."/>
            <person name="Benocci T."/>
            <person name="Braus-Stromeyer S.A."/>
            <person name="Caldana C."/>
            <person name="Canovas D."/>
            <person name="Cerqueira G.C."/>
            <person name="Chen F."/>
            <person name="Chen W."/>
            <person name="Choi C."/>
            <person name="Clum A."/>
            <person name="Dos Santos R.A."/>
            <person name="Damasio A.R."/>
            <person name="Diallinas G."/>
            <person name="Emri T."/>
            <person name="Fekete E."/>
            <person name="Flipphi M."/>
            <person name="Freyberg S."/>
            <person name="Gallo A."/>
            <person name="Gournas C."/>
            <person name="Habgood R."/>
            <person name="Hainaut M."/>
            <person name="Harispe M.L."/>
            <person name="Henrissat B."/>
            <person name="Hilden K.S."/>
            <person name="Hope R."/>
            <person name="Hossain A."/>
            <person name="Karabika E."/>
            <person name="Karaffa L."/>
            <person name="Karanyi Z."/>
            <person name="Krasevec N."/>
            <person name="Kuo A."/>
            <person name="Kusch H."/>
            <person name="LaButti K."/>
            <person name="Lagendijk E.L."/>
            <person name="Lapidus A."/>
            <person name="Levasseur A."/>
            <person name="Lindquist E."/>
            <person name="Lipzen A."/>
            <person name="Logrieco A.F."/>
            <person name="MacCabe A."/>
            <person name="Maekelae M.R."/>
            <person name="Malavazi I."/>
            <person name="Melin P."/>
            <person name="Meyer V."/>
            <person name="Mielnichuk N."/>
            <person name="Miskei M."/>
            <person name="Molnar A.P."/>
            <person name="Mule G."/>
            <person name="Ngan C.Y."/>
            <person name="Orejas M."/>
            <person name="Orosz E."/>
            <person name="Ouedraogo J.P."/>
            <person name="Overkamp K.M."/>
            <person name="Park H.-S."/>
            <person name="Perrone G."/>
            <person name="Piumi F."/>
            <person name="Punt P.J."/>
            <person name="Ram A.F."/>
            <person name="Ramon A."/>
            <person name="Rauscher S."/>
            <person name="Record E."/>
            <person name="Riano-Pachon D.M."/>
            <person name="Robert V."/>
            <person name="Roehrig J."/>
            <person name="Ruller R."/>
            <person name="Salamov A."/>
            <person name="Salih N.S."/>
            <person name="Samson R.A."/>
            <person name="Sandor E."/>
            <person name="Sanguinetti M."/>
            <person name="Schuetze T."/>
            <person name="Sepcic K."/>
            <person name="Shelest E."/>
            <person name="Sherlock G."/>
            <person name="Sophianopoulou V."/>
            <person name="Squina F.M."/>
            <person name="Sun H."/>
            <person name="Susca A."/>
            <person name="Todd R.B."/>
            <person name="Tsang A."/>
            <person name="Unkles S.E."/>
            <person name="van de Wiele N."/>
            <person name="van Rossen-Uffink D."/>
            <person name="Oliveira J.V."/>
            <person name="Vesth T.C."/>
            <person name="Visser J."/>
            <person name="Yu J.-H."/>
            <person name="Zhou M."/>
            <person name="Andersen M.R."/>
            <person name="Archer D.B."/>
            <person name="Baker S.E."/>
            <person name="Benoit I."/>
            <person name="Brakhage A.A."/>
            <person name="Braus G.H."/>
            <person name="Fischer R."/>
            <person name="Frisvad J.C."/>
            <person name="Goldman G.H."/>
            <person name="Houbraken J."/>
            <person name="Oakley B."/>
            <person name="Pocsi I."/>
            <person name="Scazzocchio C."/>
            <person name="Seiboth B."/>
            <person name="vanKuyk P.A."/>
            <person name="Wortman J."/>
            <person name="Dyer P.S."/>
            <person name="Grigoriev I.V."/>
        </authorList>
    </citation>
    <scope>NUCLEOTIDE SEQUENCE [LARGE SCALE GENOMIC DNA]</scope>
    <source>
        <strain evidence="3">CBS 506.65</strain>
    </source>
</reference>
<dbReference type="VEuPathDB" id="FungiDB:ASPZODRAFT_134711"/>
<evidence type="ECO:0000256" key="1">
    <source>
        <dbReference type="SAM" id="MobiDB-lite"/>
    </source>
</evidence>
<accession>A0A1L9SBQ0</accession>
<proteinExistence type="predicted"/>
<feature type="compositionally biased region" description="Low complexity" evidence="1">
    <location>
        <begin position="385"/>
        <end position="396"/>
    </location>
</feature>
<organism evidence="2 3">
    <name type="scientific">Penicilliopsis zonata CBS 506.65</name>
    <dbReference type="NCBI Taxonomy" id="1073090"/>
    <lineage>
        <taxon>Eukaryota</taxon>
        <taxon>Fungi</taxon>
        <taxon>Dikarya</taxon>
        <taxon>Ascomycota</taxon>
        <taxon>Pezizomycotina</taxon>
        <taxon>Eurotiomycetes</taxon>
        <taxon>Eurotiomycetidae</taxon>
        <taxon>Eurotiales</taxon>
        <taxon>Aspergillaceae</taxon>
        <taxon>Penicilliopsis</taxon>
    </lineage>
</organism>
<name>A0A1L9SBQ0_9EURO</name>
<gene>
    <name evidence="2" type="ORF">ASPZODRAFT_134711</name>
</gene>
<dbReference type="GeneID" id="34610073"/>
<feature type="compositionally biased region" description="Low complexity" evidence="1">
    <location>
        <begin position="1"/>
        <end position="15"/>
    </location>
</feature>
<dbReference type="RefSeq" id="XP_022579140.1">
    <property type="nucleotide sequence ID" value="XM_022723608.1"/>
</dbReference>
<sequence length="437" mass="49049">MSSTSELSLSTNTSSEESDRECFQDSITKRRRHAVYLHRPPVWYPGPCSHDDSPGNTESHGIPYAYDIRDLQENCQHLDVLEGPLPVCQECHKDLGTDKELGIFSTIPDFSLEDERWKLRAASWLQEPVSEATAPSDDNVIPAVGQNSPPLYQRHAGLCTRLRSCRDVRVGSDENWAIKEGSLVVCIDPEYTILRDQKRSNDEFELVYGDFYVICQLYADFWALCTKVSLNDSPKSDWYGAERDDLDRSFLRLGFLPLCAVTLAANFSAFIDRCTRDRNCLYLTKYPGNGLPVAPPERSHSLRVDKKSLEETYKNTGVPATLCDSLGPEPLLGVSDDFVPLDSTIRSLFADRRFGRDETSALRRQLSLKKFWQNLRNPEATTDYGSSAGWSSASHSRNPSSESDKPATQPCQGPRRTRGSFAAASENLKRLIRMSAG</sequence>
<evidence type="ECO:0000313" key="3">
    <source>
        <dbReference type="Proteomes" id="UP000184188"/>
    </source>
</evidence>